<dbReference type="Gene3D" id="3.40.50.1110">
    <property type="entry name" value="SGNH hydrolase"/>
    <property type="match status" value="1"/>
</dbReference>
<accession>A0A1G4PAX2</accession>
<dbReference type="InterPro" id="IPR036514">
    <property type="entry name" value="SGNH_hydro_sf"/>
</dbReference>
<dbReference type="GO" id="GO:0016788">
    <property type="term" value="F:hydrolase activity, acting on ester bonds"/>
    <property type="evidence" value="ECO:0007669"/>
    <property type="project" value="UniProtKB-ARBA"/>
</dbReference>
<evidence type="ECO:0008006" key="3">
    <source>
        <dbReference type="Google" id="ProtNLM"/>
    </source>
</evidence>
<reference evidence="2" key="1">
    <citation type="submission" date="2016-10" db="EMBL/GenBank/DDBJ databases">
        <authorList>
            <person name="Varghese N."/>
            <person name="Submissions S."/>
        </authorList>
    </citation>
    <scope>NUCLEOTIDE SEQUENCE [LARGE SCALE GENOMIC DNA]</scope>
    <source>
        <strain evidence="2">CGMCC 1.1761</strain>
    </source>
</reference>
<sequence length="293" mass="32082">MRVATASQQNYLIEMWRYATLLKRQSADPAIGHEHVPGASASLQGVDVSINSLGMRGPEPDLATPGKQKVVIIGDSNAMGWGVSEADTLRGQLAADLGPSAEVMTTGVGNMNMTQIVANWLRYSGTVRPQTVILLATVRAPAVQEGEGAGWLVRHSQLYALLVSFVQIAMQNTPGKEALVDHYKTLWSGGRGFVAMEAALDRLKANQATEGYRVIVMLVPEPHSYQPYLFGFTSDVMRSEAEKRGWTFIDPLPELAQRPAESYWVTNSDVHFNADAFHIMAELLKPYLAAPRE</sequence>
<name>A0A1G4PAX2_9HYPH</name>
<proteinExistence type="predicted"/>
<dbReference type="SUPFAM" id="SSF52266">
    <property type="entry name" value="SGNH hydrolase"/>
    <property type="match status" value="1"/>
</dbReference>
<dbReference type="Proteomes" id="UP000198889">
    <property type="component" value="Unassembled WGS sequence"/>
</dbReference>
<evidence type="ECO:0000313" key="2">
    <source>
        <dbReference type="Proteomes" id="UP000198889"/>
    </source>
</evidence>
<dbReference type="STRING" id="177413.SAMN05660859_0406"/>
<protein>
    <recommendedName>
        <fullName evidence="3">SGNH hydrolase-type esterase domain-containing protein</fullName>
    </recommendedName>
</protein>
<dbReference type="EMBL" id="FMTP01000001">
    <property type="protein sequence ID" value="SCW29209.1"/>
    <property type="molecule type" value="Genomic_DNA"/>
</dbReference>
<keyword evidence="2" id="KW-1185">Reference proteome</keyword>
<dbReference type="RefSeq" id="WP_205409231.1">
    <property type="nucleotide sequence ID" value="NZ_FMTP01000001.1"/>
</dbReference>
<dbReference type="AlphaFoldDB" id="A0A1G4PAX2"/>
<evidence type="ECO:0000313" key="1">
    <source>
        <dbReference type="EMBL" id="SCW29209.1"/>
    </source>
</evidence>
<gene>
    <name evidence="1" type="ORF">SAMN05660859_0406</name>
</gene>
<organism evidence="1 2">
    <name type="scientific">Ancylobacter rudongensis</name>
    <dbReference type="NCBI Taxonomy" id="177413"/>
    <lineage>
        <taxon>Bacteria</taxon>
        <taxon>Pseudomonadati</taxon>
        <taxon>Pseudomonadota</taxon>
        <taxon>Alphaproteobacteria</taxon>
        <taxon>Hyphomicrobiales</taxon>
        <taxon>Xanthobacteraceae</taxon>
        <taxon>Ancylobacter</taxon>
    </lineage>
</organism>